<dbReference type="Pfam" id="PF11754">
    <property type="entry name" value="Velvet"/>
    <property type="match status" value="1"/>
</dbReference>
<evidence type="ECO:0000313" key="7">
    <source>
        <dbReference type="EMBL" id="OCF55982.1"/>
    </source>
</evidence>
<proteinExistence type="predicted"/>
<gene>
    <name evidence="7" type="ORF">L486_06739</name>
</gene>
<feature type="compositionally biased region" description="Basic and acidic residues" evidence="5">
    <location>
        <begin position="106"/>
        <end position="117"/>
    </location>
</feature>
<keyword evidence="8" id="KW-1185">Reference proteome</keyword>
<dbReference type="PANTHER" id="PTHR33572">
    <property type="entry name" value="SPORE DEVELOPMENT REGULATOR VOSA"/>
    <property type="match status" value="1"/>
</dbReference>
<keyword evidence="2" id="KW-0805">Transcription regulation</keyword>
<name>A0A1B9IKB4_9TREE</name>
<evidence type="ECO:0000256" key="2">
    <source>
        <dbReference type="ARBA" id="ARBA00023015"/>
    </source>
</evidence>
<dbReference type="EMBL" id="KI669465">
    <property type="protein sequence ID" value="OCF55982.1"/>
    <property type="molecule type" value="Genomic_DNA"/>
</dbReference>
<evidence type="ECO:0000256" key="1">
    <source>
        <dbReference type="ARBA" id="ARBA00004123"/>
    </source>
</evidence>
<feature type="region of interest" description="Disordered" evidence="5">
    <location>
        <begin position="1"/>
        <end position="53"/>
    </location>
</feature>
<dbReference type="Gene3D" id="2.60.40.3960">
    <property type="entry name" value="Velvet domain"/>
    <property type="match status" value="1"/>
</dbReference>
<reference evidence="7 8" key="1">
    <citation type="submission" date="2013-07" db="EMBL/GenBank/DDBJ databases">
        <title>The Genome Sequence of Kwoniella mangroviensis CBS10435.</title>
        <authorList>
            <consortium name="The Broad Institute Genome Sequencing Platform"/>
            <person name="Cuomo C."/>
            <person name="Litvintseva A."/>
            <person name="Chen Y."/>
            <person name="Heitman J."/>
            <person name="Sun S."/>
            <person name="Springer D."/>
            <person name="Dromer F."/>
            <person name="Young S.K."/>
            <person name="Zeng Q."/>
            <person name="Gargeya S."/>
            <person name="Fitzgerald M."/>
            <person name="Abouelleil A."/>
            <person name="Alvarado L."/>
            <person name="Berlin A.M."/>
            <person name="Chapman S.B."/>
            <person name="Dewar J."/>
            <person name="Goldberg J."/>
            <person name="Griggs A."/>
            <person name="Gujja S."/>
            <person name="Hansen M."/>
            <person name="Howarth C."/>
            <person name="Imamovic A."/>
            <person name="Larimer J."/>
            <person name="McCowan C."/>
            <person name="Murphy C."/>
            <person name="Pearson M."/>
            <person name="Priest M."/>
            <person name="Roberts A."/>
            <person name="Saif S."/>
            <person name="Shea T."/>
            <person name="Sykes S."/>
            <person name="Wortman J."/>
            <person name="Nusbaum C."/>
            <person name="Birren B."/>
        </authorList>
    </citation>
    <scope>NUCLEOTIDE SEQUENCE [LARGE SCALE GENOMIC DNA]</scope>
    <source>
        <strain evidence="7 8">CBS 10435</strain>
    </source>
</reference>
<feature type="compositionally biased region" description="Polar residues" evidence="5">
    <location>
        <begin position="497"/>
        <end position="515"/>
    </location>
</feature>
<feature type="region of interest" description="Disordered" evidence="5">
    <location>
        <begin position="473"/>
        <end position="523"/>
    </location>
</feature>
<dbReference type="InterPro" id="IPR038491">
    <property type="entry name" value="Velvet_dom_sf"/>
</dbReference>
<evidence type="ECO:0000313" key="8">
    <source>
        <dbReference type="Proteomes" id="UP000092583"/>
    </source>
</evidence>
<evidence type="ECO:0000256" key="5">
    <source>
        <dbReference type="SAM" id="MobiDB-lite"/>
    </source>
</evidence>
<dbReference type="OrthoDB" id="3056235at2759"/>
<feature type="compositionally biased region" description="Polar residues" evidence="5">
    <location>
        <begin position="1"/>
        <end position="10"/>
    </location>
</feature>
<sequence length="577" mass="63842">MVSHPSNFDNNNDHNESSRYPSSRSTLRTVPNNAATGLNEDYQNLRPNTNTISPTRAGFIPITSLTNNNNINPFRPDTFNMGQASPYLQAQPQGLPQSHGQGQPESGRRQFRVDLRMVDPNSPTQGQGQGEARTPTSARVIHPPPRYWSTNTNTNTLNSTTINNGFTGRGQLADIVIHMPTPPPPADHLPSIGTITLSGFQTDYSRVIVGEDHLRRAPNSEDIRATFQMNDDEDNRPVPAEAYIIMRPHREPNRGWNDGIAEEMRLADGWTYELQLIQQPTRGKALGLGPLPRGWPALSAPLIVQLIVKDQNGKVIPVDHPILNRKLVHTSMTVDLVSEDGTQSRSFMRVRPREQDPSKPPSPTSGVPIDPEIYNRTQRNLLGALHRSANTFVLDGKKGIYFLFTELVVRNVGRYALKVSLLDLAGPMHIGTSIGITKTISSALTHTFTVYHGTEFPGALPVTDLSMEFTRQGERNLGRRTRADNNGISSEDDLMNLPSNSPEVESQPQLRSQPQVAPGPPFSSAIRGLGYSVPVWTEQIIHVHPQCSHIRRVRPQGQSRGPEGEQRGNGGFERSHL</sequence>
<dbReference type="InterPro" id="IPR021740">
    <property type="entry name" value="Velvet"/>
</dbReference>
<feature type="region of interest" description="Disordered" evidence="5">
    <location>
        <begin position="342"/>
        <end position="371"/>
    </location>
</feature>
<feature type="region of interest" description="Disordered" evidence="5">
    <location>
        <begin position="547"/>
        <end position="577"/>
    </location>
</feature>
<organism evidence="7 8">
    <name type="scientific">Kwoniella mangroviensis CBS 10435</name>
    <dbReference type="NCBI Taxonomy" id="1331196"/>
    <lineage>
        <taxon>Eukaryota</taxon>
        <taxon>Fungi</taxon>
        <taxon>Dikarya</taxon>
        <taxon>Basidiomycota</taxon>
        <taxon>Agaricomycotina</taxon>
        <taxon>Tremellomycetes</taxon>
        <taxon>Tremellales</taxon>
        <taxon>Cryptococcaceae</taxon>
        <taxon>Kwoniella</taxon>
    </lineage>
</organism>
<feature type="compositionally biased region" description="Basic and acidic residues" evidence="5">
    <location>
        <begin position="473"/>
        <end position="483"/>
    </location>
</feature>
<evidence type="ECO:0000259" key="6">
    <source>
        <dbReference type="PROSITE" id="PS51821"/>
    </source>
</evidence>
<feature type="compositionally biased region" description="Polar residues" evidence="5">
    <location>
        <begin position="18"/>
        <end position="53"/>
    </location>
</feature>
<feature type="compositionally biased region" description="Polar residues" evidence="5">
    <location>
        <begin position="80"/>
        <end position="104"/>
    </location>
</feature>
<evidence type="ECO:0000256" key="3">
    <source>
        <dbReference type="ARBA" id="ARBA00023163"/>
    </source>
</evidence>
<dbReference type="PROSITE" id="PS51821">
    <property type="entry name" value="VELVET"/>
    <property type="match status" value="1"/>
</dbReference>
<feature type="region of interest" description="Disordered" evidence="5">
    <location>
        <begin position="75"/>
        <end position="156"/>
    </location>
</feature>
<protein>
    <recommendedName>
        <fullName evidence="6">Velvet domain-containing protein</fullName>
    </recommendedName>
</protein>
<reference evidence="8" key="2">
    <citation type="submission" date="2013-12" db="EMBL/GenBank/DDBJ databases">
        <title>Evolution of pathogenesis and genome organization in the Tremellales.</title>
        <authorList>
            <person name="Cuomo C."/>
            <person name="Litvintseva A."/>
            <person name="Heitman J."/>
            <person name="Chen Y."/>
            <person name="Sun S."/>
            <person name="Springer D."/>
            <person name="Dromer F."/>
            <person name="Young S."/>
            <person name="Zeng Q."/>
            <person name="Chapman S."/>
            <person name="Gujja S."/>
            <person name="Saif S."/>
            <person name="Birren B."/>
        </authorList>
    </citation>
    <scope>NUCLEOTIDE SEQUENCE [LARGE SCALE GENOMIC DNA]</scope>
    <source>
        <strain evidence="8">CBS 10435</strain>
    </source>
</reference>
<keyword evidence="3" id="KW-0804">Transcription</keyword>
<evidence type="ECO:0000256" key="4">
    <source>
        <dbReference type="ARBA" id="ARBA00023242"/>
    </source>
</evidence>
<keyword evidence="4" id="KW-0539">Nucleus</keyword>
<dbReference type="GO" id="GO:0005634">
    <property type="term" value="C:nucleus"/>
    <property type="evidence" value="ECO:0007669"/>
    <property type="project" value="UniProtKB-SubCell"/>
</dbReference>
<dbReference type="AlphaFoldDB" id="A0A1B9IKB4"/>
<dbReference type="STRING" id="1331196.A0A1B9IKB4"/>
<accession>A0A1B9IKB4</accession>
<feature type="domain" description="Velvet" evidence="6">
    <location>
        <begin position="267"/>
        <end position="479"/>
    </location>
</feature>
<comment type="subcellular location">
    <subcellularLocation>
        <location evidence="1">Nucleus</location>
    </subcellularLocation>
</comment>
<dbReference type="Proteomes" id="UP000092583">
    <property type="component" value="Unassembled WGS sequence"/>
</dbReference>
<dbReference type="PANTHER" id="PTHR33572:SF3">
    <property type="entry name" value="VELVET COMPLEX SUBUNIT B"/>
    <property type="match status" value="1"/>
</dbReference>
<dbReference type="InterPro" id="IPR037525">
    <property type="entry name" value="Velvet_dom"/>
</dbReference>